<dbReference type="AlphaFoldDB" id="A0A654LZ58"/>
<dbReference type="OrthoDB" id="12086at2157"/>
<evidence type="ECO:0000313" key="2">
    <source>
        <dbReference type="Proteomes" id="UP000058925"/>
    </source>
</evidence>
<protein>
    <submittedName>
        <fullName evidence="1">Uncharacterized protein</fullName>
    </submittedName>
</protein>
<dbReference type="GeneID" id="60422270"/>
<gene>
    <name evidence="1" type="ORF">NMY3_02318</name>
</gene>
<dbReference type="EMBL" id="CP012850">
    <property type="protein sequence ID" value="ALI36515.1"/>
    <property type="molecule type" value="Genomic_DNA"/>
</dbReference>
<proteinExistence type="predicted"/>
<organism evidence="1 2">
    <name type="scientific">Candidatus Nitrosocosmicus oleophilus</name>
    <dbReference type="NCBI Taxonomy" id="1353260"/>
    <lineage>
        <taxon>Archaea</taxon>
        <taxon>Nitrososphaerota</taxon>
        <taxon>Nitrososphaeria</taxon>
        <taxon>Nitrososphaerales</taxon>
        <taxon>Nitrososphaeraceae</taxon>
        <taxon>Candidatus Nitrosocosmicus</taxon>
    </lineage>
</organism>
<accession>A0A654LZ58</accession>
<name>A0A654LZ58_9ARCH</name>
<evidence type="ECO:0000313" key="1">
    <source>
        <dbReference type="EMBL" id="ALI36515.1"/>
    </source>
</evidence>
<dbReference type="RefSeq" id="WP_196815761.1">
    <property type="nucleotide sequence ID" value="NZ_CP012850.1"/>
</dbReference>
<reference evidence="2" key="1">
    <citation type="submission" date="2015-10" db="EMBL/GenBank/DDBJ databases">
        <title>Niche specialization of a soil ammonia-oxidizing archaeon, Candidatus Nitrosocosmicus oleophilus.</title>
        <authorList>
            <person name="Jung M.-Y."/>
            <person name="Rhee S.-K."/>
        </authorList>
    </citation>
    <scope>NUCLEOTIDE SEQUENCE [LARGE SCALE GENOMIC DNA]</scope>
    <source>
        <strain evidence="2">MY3</strain>
    </source>
</reference>
<dbReference type="Proteomes" id="UP000058925">
    <property type="component" value="Chromosome"/>
</dbReference>
<keyword evidence="2" id="KW-1185">Reference proteome</keyword>
<sequence>MDLKELLYSKIDQLGVDYIKTKIKGNIQNSEYIIKRLLEECASSSELRNLTNSDYLELAEGLLHYLLAITITPSQRKININNIEVSILVPGARDLRINTDKVIIIQFLKADKIEYDQTIRELLKIQPTLNNIWLVSYYPMVTMVPLKNFVIDGESIKNKDIVQPFSKVLIEINDFLDRTNYTGFRII</sequence>
<dbReference type="KEGG" id="taa:NMY3_02318"/>